<keyword evidence="4 9" id="KW-0863">Zinc-finger</keyword>
<dbReference type="GO" id="GO:0071039">
    <property type="term" value="P:nuclear polyadenylation-dependent CUT catabolic process"/>
    <property type="evidence" value="ECO:0007669"/>
    <property type="project" value="TreeGrafter"/>
</dbReference>
<dbReference type="InterPro" id="IPR051644">
    <property type="entry name" value="TRAMP_AT-DNA-binding"/>
</dbReference>
<dbReference type="EMBL" id="UYRS01000389">
    <property type="protein sequence ID" value="VDK23100.1"/>
    <property type="molecule type" value="Genomic_DNA"/>
</dbReference>
<dbReference type="OrthoDB" id="6250802at2759"/>
<evidence type="ECO:0000259" key="10">
    <source>
        <dbReference type="PROSITE" id="PS50158"/>
    </source>
</evidence>
<dbReference type="GO" id="GO:0071031">
    <property type="term" value="P:nuclear mRNA surveillance of mRNA 3'-end processing"/>
    <property type="evidence" value="ECO:0007669"/>
    <property type="project" value="TreeGrafter"/>
</dbReference>
<name>A0A0R3VVP3_TAEAS</name>
<dbReference type="PROSITE" id="PS50158">
    <property type="entry name" value="ZF_CCHC"/>
    <property type="match status" value="1"/>
</dbReference>
<dbReference type="GO" id="GO:0071038">
    <property type="term" value="P:TRAMP-dependent tRNA surveillance pathway"/>
    <property type="evidence" value="ECO:0007669"/>
    <property type="project" value="TreeGrafter"/>
</dbReference>
<evidence type="ECO:0000256" key="1">
    <source>
        <dbReference type="ARBA" id="ARBA00004123"/>
    </source>
</evidence>
<dbReference type="InterPro" id="IPR001878">
    <property type="entry name" value="Znf_CCHC"/>
</dbReference>
<reference evidence="11 12" key="2">
    <citation type="submission" date="2018-11" db="EMBL/GenBank/DDBJ databases">
        <authorList>
            <consortium name="Pathogen Informatics"/>
        </authorList>
    </citation>
    <scope>NUCLEOTIDE SEQUENCE [LARGE SCALE GENOMIC DNA]</scope>
</reference>
<evidence type="ECO:0000313" key="13">
    <source>
        <dbReference type="WBParaSite" id="TASK_0000146701-mRNA-1"/>
    </source>
</evidence>
<evidence type="ECO:0000256" key="6">
    <source>
        <dbReference type="ARBA" id="ARBA00023242"/>
    </source>
</evidence>
<dbReference type="SMART" id="SM00343">
    <property type="entry name" value="ZnF_C2HC"/>
    <property type="match status" value="2"/>
</dbReference>
<accession>A0A0R3VVP3</accession>
<gene>
    <name evidence="11" type="ORF">TASK_LOCUS1468</name>
</gene>
<keyword evidence="6" id="KW-0539">Nucleus</keyword>
<evidence type="ECO:0000313" key="12">
    <source>
        <dbReference type="Proteomes" id="UP000282613"/>
    </source>
</evidence>
<dbReference type="GO" id="GO:0071037">
    <property type="term" value="P:nuclear polyadenylation-dependent snRNA catabolic process"/>
    <property type="evidence" value="ECO:0007669"/>
    <property type="project" value="TreeGrafter"/>
</dbReference>
<dbReference type="PANTHER" id="PTHR46543">
    <property type="entry name" value="ZINC FINGER CCHC DOMAIN-CONTAINING PROTEIN 7"/>
    <property type="match status" value="1"/>
</dbReference>
<dbReference type="STRING" id="60517.A0A0R3VVP3"/>
<keyword evidence="2" id="KW-0479">Metal-binding</keyword>
<dbReference type="AlphaFoldDB" id="A0A0R3VVP3"/>
<protein>
    <recommendedName>
        <fullName evidence="7">Zinc finger CCHC domain-containing protein 7</fullName>
    </recommendedName>
    <alternativeName>
        <fullName evidence="8">TRAMP-like complex RNA-binding factor ZCCHC7</fullName>
    </alternativeName>
</protein>
<evidence type="ECO:0000313" key="11">
    <source>
        <dbReference type="EMBL" id="VDK23100.1"/>
    </source>
</evidence>
<proteinExistence type="predicted"/>
<evidence type="ECO:0000256" key="5">
    <source>
        <dbReference type="ARBA" id="ARBA00022833"/>
    </source>
</evidence>
<evidence type="ECO:0000256" key="9">
    <source>
        <dbReference type="PROSITE-ProRule" id="PRU00047"/>
    </source>
</evidence>
<dbReference type="GO" id="GO:0008270">
    <property type="term" value="F:zinc ion binding"/>
    <property type="evidence" value="ECO:0007669"/>
    <property type="project" value="UniProtKB-KW"/>
</dbReference>
<dbReference type="PANTHER" id="PTHR46543:SF1">
    <property type="entry name" value="ZINC FINGER CCHC DOMAIN-CONTAINING PROTEIN 7"/>
    <property type="match status" value="1"/>
</dbReference>
<evidence type="ECO:0000256" key="4">
    <source>
        <dbReference type="ARBA" id="ARBA00022771"/>
    </source>
</evidence>
<dbReference type="GO" id="GO:0003723">
    <property type="term" value="F:RNA binding"/>
    <property type="evidence" value="ECO:0007669"/>
    <property type="project" value="TreeGrafter"/>
</dbReference>
<evidence type="ECO:0000256" key="2">
    <source>
        <dbReference type="ARBA" id="ARBA00022723"/>
    </source>
</evidence>
<evidence type="ECO:0000256" key="7">
    <source>
        <dbReference type="ARBA" id="ARBA00041190"/>
    </source>
</evidence>
<dbReference type="Proteomes" id="UP000282613">
    <property type="component" value="Unassembled WGS sequence"/>
</dbReference>
<feature type="domain" description="CCHC-type" evidence="10">
    <location>
        <begin position="263"/>
        <end position="278"/>
    </location>
</feature>
<dbReference type="WBParaSite" id="TASK_0000146701-mRNA-1">
    <property type="protein sequence ID" value="TASK_0000146701-mRNA-1"/>
    <property type="gene ID" value="TASK_0000146701"/>
</dbReference>
<keyword evidence="3" id="KW-0677">Repeat</keyword>
<dbReference type="GO" id="GO:0071035">
    <property type="term" value="P:nuclear polyadenylation-dependent rRNA catabolic process"/>
    <property type="evidence" value="ECO:0007669"/>
    <property type="project" value="TreeGrafter"/>
</dbReference>
<dbReference type="GO" id="GO:0031499">
    <property type="term" value="C:TRAMP complex"/>
    <property type="evidence" value="ECO:0007669"/>
    <property type="project" value="TreeGrafter"/>
</dbReference>
<dbReference type="GO" id="GO:0071036">
    <property type="term" value="P:nuclear polyadenylation-dependent snoRNA catabolic process"/>
    <property type="evidence" value="ECO:0007669"/>
    <property type="project" value="TreeGrafter"/>
</dbReference>
<keyword evidence="12" id="KW-1185">Reference proteome</keyword>
<organism evidence="13">
    <name type="scientific">Taenia asiatica</name>
    <name type="common">Asian tapeworm</name>
    <dbReference type="NCBI Taxonomy" id="60517"/>
    <lineage>
        <taxon>Eukaryota</taxon>
        <taxon>Metazoa</taxon>
        <taxon>Spiralia</taxon>
        <taxon>Lophotrochozoa</taxon>
        <taxon>Platyhelminthes</taxon>
        <taxon>Cestoda</taxon>
        <taxon>Eucestoda</taxon>
        <taxon>Cyclophyllidea</taxon>
        <taxon>Taeniidae</taxon>
        <taxon>Taenia</taxon>
    </lineage>
</organism>
<sequence>MEEEEVDYDSDHIDEETEARLYASVFYDDDADEVKRCQAVTSPTKSDRSFDVTSSSLYCTPEVLPPFPMNKSRQDSFIPMSQEFAYKNTAIDSTLLEALYLTITGNTPHSVIQKADERMGRYMEQNDADEHSVCTYDADPSSDSSFSNDLPPKRPKLDLLLGISKRSIEDLKKTKELLLEHLEDLPSDGKYWSLDSSDMSSLSCGKRRYREPDGTCERCFKKGHTWLECTRICPDIWRQYKYTTQPGKPVVVTPSNIRRAKSCFNCGGRGHTGEHCRKPTVDGRSAIQTSIFKFDDCDVYAEASKNIQRPPICPPCARQSRTYVSMLHRSCRSRRQQSTVRLRPEKADKRRQKTGLWRVEDLPNVATSPYLKLMRTFHIDA</sequence>
<reference evidence="13" key="1">
    <citation type="submission" date="2017-02" db="UniProtKB">
        <authorList>
            <consortium name="WormBaseParasite"/>
        </authorList>
    </citation>
    <scope>IDENTIFICATION</scope>
</reference>
<evidence type="ECO:0000256" key="3">
    <source>
        <dbReference type="ARBA" id="ARBA00022737"/>
    </source>
</evidence>
<keyword evidence="5" id="KW-0862">Zinc</keyword>
<comment type="subcellular location">
    <subcellularLocation>
        <location evidence="1">Nucleus</location>
    </subcellularLocation>
</comment>
<evidence type="ECO:0000256" key="8">
    <source>
        <dbReference type="ARBA" id="ARBA00043023"/>
    </source>
</evidence>
<dbReference type="Gene3D" id="4.10.60.10">
    <property type="entry name" value="Zinc finger, CCHC-type"/>
    <property type="match status" value="1"/>
</dbReference>